<dbReference type="GO" id="GO:0017004">
    <property type="term" value="P:cytochrome complex assembly"/>
    <property type="evidence" value="ECO:0007669"/>
    <property type="project" value="UniProtKB-KW"/>
</dbReference>
<evidence type="ECO:0000256" key="3">
    <source>
        <dbReference type="ARBA" id="ARBA00008741"/>
    </source>
</evidence>
<keyword evidence="6 12" id="KW-1003">Cell membrane</keyword>
<evidence type="ECO:0000256" key="4">
    <source>
        <dbReference type="ARBA" id="ARBA00016461"/>
    </source>
</evidence>
<evidence type="ECO:0000256" key="12">
    <source>
        <dbReference type="RuleBase" id="RU363101"/>
    </source>
</evidence>
<dbReference type="GO" id="GO:0005886">
    <property type="term" value="C:plasma membrane"/>
    <property type="evidence" value="ECO:0007669"/>
    <property type="project" value="UniProtKB-SubCell"/>
</dbReference>
<sequence>MNHWPFIIAAYGLTLGGTALLLLVAFVRMRRFEKRAEELKRR</sequence>
<keyword evidence="5 12" id="KW-0813">Transport</keyword>
<dbReference type="EMBL" id="JACICF010000001">
    <property type="protein sequence ID" value="MBB3763576.1"/>
    <property type="molecule type" value="Genomic_DNA"/>
</dbReference>
<keyword evidence="11 12" id="KW-0472">Membrane</keyword>
<comment type="subcellular location">
    <subcellularLocation>
        <location evidence="2 12">Cell inner membrane</location>
        <topology evidence="2 12">Single-pass membrane protein</topology>
    </subcellularLocation>
</comment>
<accession>A0A839YX14</accession>
<name>A0A839YX14_9SPHN</name>
<keyword evidence="9 12" id="KW-0201">Cytochrome c-type biogenesis</keyword>
<comment type="caution">
    <text evidence="13">The sequence shown here is derived from an EMBL/GenBank/DDBJ whole genome shotgun (WGS) entry which is preliminary data.</text>
</comment>
<evidence type="ECO:0000256" key="10">
    <source>
        <dbReference type="ARBA" id="ARBA00022989"/>
    </source>
</evidence>
<dbReference type="Proteomes" id="UP000578569">
    <property type="component" value="Unassembled WGS sequence"/>
</dbReference>
<feature type="transmembrane region" description="Helical" evidence="12">
    <location>
        <begin position="6"/>
        <end position="27"/>
    </location>
</feature>
<evidence type="ECO:0000256" key="7">
    <source>
        <dbReference type="ARBA" id="ARBA00022519"/>
    </source>
</evidence>
<evidence type="ECO:0000256" key="11">
    <source>
        <dbReference type="ARBA" id="ARBA00023136"/>
    </source>
</evidence>
<keyword evidence="10 12" id="KW-1133">Transmembrane helix</keyword>
<dbReference type="RefSeq" id="WP_183932909.1">
    <property type="nucleotide sequence ID" value="NZ_JACICF010000001.1"/>
</dbReference>
<gene>
    <name evidence="13" type="ORF">FHS50_000599</name>
</gene>
<keyword evidence="14" id="KW-1185">Reference proteome</keyword>
<evidence type="ECO:0000256" key="9">
    <source>
        <dbReference type="ARBA" id="ARBA00022748"/>
    </source>
</evidence>
<dbReference type="Pfam" id="PF04995">
    <property type="entry name" value="CcmD"/>
    <property type="match status" value="1"/>
</dbReference>
<comment type="function">
    <text evidence="1 12">Required for the export of heme to the periplasm for the biogenesis of c-type cytochromes.</text>
</comment>
<keyword evidence="8 12" id="KW-0812">Transmembrane</keyword>
<keyword evidence="7 12" id="KW-0997">Cell inner membrane</keyword>
<evidence type="ECO:0000313" key="13">
    <source>
        <dbReference type="EMBL" id="MBB3763576.1"/>
    </source>
</evidence>
<organism evidence="13 14">
    <name type="scientific">Sphingomicrobium lutaoense</name>
    <dbReference type="NCBI Taxonomy" id="515949"/>
    <lineage>
        <taxon>Bacteria</taxon>
        <taxon>Pseudomonadati</taxon>
        <taxon>Pseudomonadota</taxon>
        <taxon>Alphaproteobacteria</taxon>
        <taxon>Sphingomonadales</taxon>
        <taxon>Sphingomonadaceae</taxon>
        <taxon>Sphingomicrobium</taxon>
    </lineage>
</organism>
<evidence type="ECO:0000256" key="2">
    <source>
        <dbReference type="ARBA" id="ARBA00004377"/>
    </source>
</evidence>
<dbReference type="AlphaFoldDB" id="A0A839YX14"/>
<evidence type="ECO:0000256" key="5">
    <source>
        <dbReference type="ARBA" id="ARBA00022448"/>
    </source>
</evidence>
<evidence type="ECO:0000256" key="8">
    <source>
        <dbReference type="ARBA" id="ARBA00022692"/>
    </source>
</evidence>
<reference evidence="13 14" key="1">
    <citation type="submission" date="2020-08" db="EMBL/GenBank/DDBJ databases">
        <title>Genomic Encyclopedia of Type Strains, Phase IV (KMG-IV): sequencing the most valuable type-strain genomes for metagenomic binning, comparative biology and taxonomic classification.</title>
        <authorList>
            <person name="Goeker M."/>
        </authorList>
    </citation>
    <scope>NUCLEOTIDE SEQUENCE [LARGE SCALE GENOMIC DNA]</scope>
    <source>
        <strain evidence="13 14">DSM 24194</strain>
    </source>
</reference>
<evidence type="ECO:0000256" key="6">
    <source>
        <dbReference type="ARBA" id="ARBA00022475"/>
    </source>
</evidence>
<proteinExistence type="inferred from homology"/>
<evidence type="ECO:0000256" key="1">
    <source>
        <dbReference type="ARBA" id="ARBA00002442"/>
    </source>
</evidence>
<dbReference type="InterPro" id="IPR007078">
    <property type="entry name" value="Haem_export_protD_CcmD"/>
</dbReference>
<evidence type="ECO:0000313" key="14">
    <source>
        <dbReference type="Proteomes" id="UP000578569"/>
    </source>
</evidence>
<comment type="similarity">
    <text evidence="3 12">Belongs to the CcmD/CycX/HelD family.</text>
</comment>
<protein>
    <recommendedName>
        <fullName evidence="4 12">Heme exporter protein D</fullName>
    </recommendedName>
</protein>
<dbReference type="GO" id="GO:0015886">
    <property type="term" value="P:heme transport"/>
    <property type="evidence" value="ECO:0007669"/>
    <property type="project" value="InterPro"/>
</dbReference>